<gene>
    <name evidence="4" type="ORF">SAMN04488094_101584</name>
</gene>
<evidence type="ECO:0000256" key="1">
    <source>
        <dbReference type="ARBA" id="ARBA00023122"/>
    </source>
</evidence>
<organism evidence="4 5">
    <name type="scientific">Tropicimonas isoalkanivorans</name>
    <dbReference type="NCBI Taxonomy" id="441112"/>
    <lineage>
        <taxon>Bacteria</taxon>
        <taxon>Pseudomonadati</taxon>
        <taxon>Pseudomonadota</taxon>
        <taxon>Alphaproteobacteria</taxon>
        <taxon>Rhodobacterales</taxon>
        <taxon>Roseobacteraceae</taxon>
        <taxon>Tropicimonas</taxon>
    </lineage>
</organism>
<dbReference type="EMBL" id="FOLG01000001">
    <property type="protein sequence ID" value="SFB80955.1"/>
    <property type="molecule type" value="Genomic_DNA"/>
</dbReference>
<dbReference type="STRING" id="441112.SAMN04488094_101584"/>
<dbReference type="InterPro" id="IPR000644">
    <property type="entry name" value="CBS_dom"/>
</dbReference>
<keyword evidence="1 2" id="KW-0129">CBS domain</keyword>
<dbReference type="CDD" id="cd04623">
    <property type="entry name" value="CBS_pair_bac_euk"/>
    <property type="match status" value="1"/>
</dbReference>
<dbReference type="InterPro" id="IPR051257">
    <property type="entry name" value="Diverse_CBS-Domain"/>
</dbReference>
<keyword evidence="5" id="KW-1185">Reference proteome</keyword>
<dbReference type="SUPFAM" id="SSF54631">
    <property type="entry name" value="CBS-domain pair"/>
    <property type="match status" value="1"/>
</dbReference>
<name>A0A1I1E179_9RHOB</name>
<dbReference type="RefSeq" id="WP_093359142.1">
    <property type="nucleotide sequence ID" value="NZ_FOLG01000001.1"/>
</dbReference>
<dbReference type="AlphaFoldDB" id="A0A1I1E179"/>
<evidence type="ECO:0000313" key="4">
    <source>
        <dbReference type="EMBL" id="SFB80955.1"/>
    </source>
</evidence>
<dbReference type="Gene3D" id="3.10.580.10">
    <property type="entry name" value="CBS-domain"/>
    <property type="match status" value="1"/>
</dbReference>
<dbReference type="Proteomes" id="UP000198728">
    <property type="component" value="Unassembled WGS sequence"/>
</dbReference>
<dbReference type="PANTHER" id="PTHR43080:SF2">
    <property type="entry name" value="CBS DOMAIN-CONTAINING PROTEIN"/>
    <property type="match status" value="1"/>
</dbReference>
<dbReference type="OrthoDB" id="9807125at2"/>
<dbReference type="SMART" id="SM00116">
    <property type="entry name" value="CBS"/>
    <property type="match status" value="2"/>
</dbReference>
<reference evidence="4 5" key="1">
    <citation type="submission" date="2016-10" db="EMBL/GenBank/DDBJ databases">
        <authorList>
            <person name="de Groot N.N."/>
        </authorList>
    </citation>
    <scope>NUCLEOTIDE SEQUENCE [LARGE SCALE GENOMIC DNA]</scope>
    <source>
        <strain evidence="4 5">DSM 19548</strain>
    </source>
</reference>
<feature type="domain" description="CBS" evidence="3">
    <location>
        <begin position="77"/>
        <end position="132"/>
    </location>
</feature>
<dbReference type="PANTHER" id="PTHR43080">
    <property type="entry name" value="CBS DOMAIN-CONTAINING PROTEIN CBSX3, MITOCHONDRIAL"/>
    <property type="match status" value="1"/>
</dbReference>
<accession>A0A1I1E179</accession>
<protein>
    <submittedName>
        <fullName evidence="4">CBS domain-containing protein</fullName>
    </submittedName>
</protein>
<dbReference type="InterPro" id="IPR044725">
    <property type="entry name" value="CBSX3_CBS_dom"/>
</dbReference>
<sequence>MIVQQILKGKPTAGVITVKPGTSVAAAAQVLSENRIGSVVISTDGKQCAGILSERDIVRELGKRGPTCMSDKVEEMMTKIIETCGLSDQSESVLERMTEGRFRHMPVMDDGAMIGIITIGDVVKARLTELAMEKDALQGMIMGH</sequence>
<evidence type="ECO:0000259" key="3">
    <source>
        <dbReference type="PROSITE" id="PS51371"/>
    </source>
</evidence>
<proteinExistence type="predicted"/>
<dbReference type="Pfam" id="PF00571">
    <property type="entry name" value="CBS"/>
    <property type="match status" value="2"/>
</dbReference>
<dbReference type="PROSITE" id="PS51371">
    <property type="entry name" value="CBS"/>
    <property type="match status" value="2"/>
</dbReference>
<evidence type="ECO:0000256" key="2">
    <source>
        <dbReference type="PROSITE-ProRule" id="PRU00703"/>
    </source>
</evidence>
<feature type="domain" description="CBS" evidence="3">
    <location>
        <begin position="11"/>
        <end position="67"/>
    </location>
</feature>
<evidence type="ECO:0000313" key="5">
    <source>
        <dbReference type="Proteomes" id="UP000198728"/>
    </source>
</evidence>
<dbReference type="InterPro" id="IPR046342">
    <property type="entry name" value="CBS_dom_sf"/>
</dbReference>